<dbReference type="Proteomes" id="UP000190888">
    <property type="component" value="Unassembled WGS sequence"/>
</dbReference>
<dbReference type="EMBL" id="FUWH01000006">
    <property type="protein sequence ID" value="SJZ90798.1"/>
    <property type="molecule type" value="Genomic_DNA"/>
</dbReference>
<accession>A0A1T4PIW3</accession>
<evidence type="ECO:0000313" key="2">
    <source>
        <dbReference type="EMBL" id="SJZ90798.1"/>
    </source>
</evidence>
<protein>
    <submittedName>
        <fullName evidence="2">Uncharacterized protein</fullName>
    </submittedName>
</protein>
<dbReference type="AlphaFoldDB" id="A0A1T4PIW3"/>
<feature type="transmembrane region" description="Helical" evidence="1">
    <location>
        <begin position="27"/>
        <end position="49"/>
    </location>
</feature>
<sequence>MLSEQEERFIQYWSVNGERQKTSIRPFLVGMSSGFVVGIMVLVVLSSGWYERANMVANTRFNSVVFILAILIISFFMAFLYRKFRWEIQDQQYRELMAKKAKQKNQPEAAIQEDAGSTT</sequence>
<keyword evidence="1" id="KW-0472">Membrane</keyword>
<dbReference type="STRING" id="413434.SAMN04488132_10610"/>
<feature type="transmembrane region" description="Helical" evidence="1">
    <location>
        <begin position="61"/>
        <end position="81"/>
    </location>
</feature>
<keyword evidence="1" id="KW-0812">Transmembrane</keyword>
<evidence type="ECO:0000256" key="1">
    <source>
        <dbReference type="SAM" id="Phobius"/>
    </source>
</evidence>
<organism evidence="2 3">
    <name type="scientific">Sediminibacterium ginsengisoli</name>
    <dbReference type="NCBI Taxonomy" id="413434"/>
    <lineage>
        <taxon>Bacteria</taxon>
        <taxon>Pseudomonadati</taxon>
        <taxon>Bacteroidota</taxon>
        <taxon>Chitinophagia</taxon>
        <taxon>Chitinophagales</taxon>
        <taxon>Chitinophagaceae</taxon>
        <taxon>Sediminibacterium</taxon>
    </lineage>
</organism>
<keyword evidence="3" id="KW-1185">Reference proteome</keyword>
<gene>
    <name evidence="2" type="ORF">SAMN04488132_10610</name>
</gene>
<name>A0A1T4PIW3_9BACT</name>
<dbReference type="OrthoDB" id="678407at2"/>
<keyword evidence="1" id="KW-1133">Transmembrane helix</keyword>
<evidence type="ECO:0000313" key="3">
    <source>
        <dbReference type="Proteomes" id="UP000190888"/>
    </source>
</evidence>
<dbReference type="RefSeq" id="WP_078831594.1">
    <property type="nucleotide sequence ID" value="NZ_FUWH01000006.1"/>
</dbReference>
<proteinExistence type="predicted"/>
<reference evidence="2 3" key="1">
    <citation type="submission" date="2017-02" db="EMBL/GenBank/DDBJ databases">
        <authorList>
            <person name="Peterson S.W."/>
        </authorList>
    </citation>
    <scope>NUCLEOTIDE SEQUENCE [LARGE SCALE GENOMIC DNA]</scope>
    <source>
        <strain evidence="2 3">DSM 22335</strain>
    </source>
</reference>